<organism evidence="2 3">
    <name type="scientific">Glossina brevipalpis</name>
    <dbReference type="NCBI Taxonomy" id="37001"/>
    <lineage>
        <taxon>Eukaryota</taxon>
        <taxon>Metazoa</taxon>
        <taxon>Ecdysozoa</taxon>
        <taxon>Arthropoda</taxon>
        <taxon>Hexapoda</taxon>
        <taxon>Insecta</taxon>
        <taxon>Pterygota</taxon>
        <taxon>Neoptera</taxon>
        <taxon>Endopterygota</taxon>
        <taxon>Diptera</taxon>
        <taxon>Brachycera</taxon>
        <taxon>Muscomorpha</taxon>
        <taxon>Hippoboscoidea</taxon>
        <taxon>Glossinidae</taxon>
        <taxon>Glossina</taxon>
    </lineage>
</organism>
<dbReference type="EnsemblMetazoa" id="GBRI042020-RA">
    <property type="protein sequence ID" value="GBRI042020-PA"/>
    <property type="gene ID" value="GBRI042020"/>
</dbReference>
<dbReference type="InterPro" id="IPR008948">
    <property type="entry name" value="L-Aspartase-like"/>
</dbReference>
<dbReference type="GO" id="GO:0005739">
    <property type="term" value="C:mitochondrion"/>
    <property type="evidence" value="ECO:0007669"/>
    <property type="project" value="TreeGrafter"/>
</dbReference>
<evidence type="ECO:0000259" key="1">
    <source>
        <dbReference type="Pfam" id="PF00206"/>
    </source>
</evidence>
<dbReference type="PANTHER" id="PTHR11444">
    <property type="entry name" value="ASPARTATEAMMONIA/ARGININOSUCCINATE/ADENYLOSUCCINATE LYASE"/>
    <property type="match status" value="1"/>
</dbReference>
<evidence type="ECO:0000313" key="2">
    <source>
        <dbReference type="EnsemblMetazoa" id="GBRI042020-PA"/>
    </source>
</evidence>
<accession>A0A1A9X2K8</accession>
<dbReference type="GO" id="GO:0006099">
    <property type="term" value="P:tricarboxylic acid cycle"/>
    <property type="evidence" value="ECO:0007669"/>
    <property type="project" value="TreeGrafter"/>
</dbReference>
<dbReference type="STRING" id="37001.A0A1A9X2K8"/>
<name>A0A1A9X2K8_9MUSC</name>
<dbReference type="Pfam" id="PF00206">
    <property type="entry name" value="Lyase_1"/>
    <property type="match status" value="1"/>
</dbReference>
<proteinExistence type="predicted"/>
<reference evidence="3" key="1">
    <citation type="submission" date="2014-03" db="EMBL/GenBank/DDBJ databases">
        <authorList>
            <person name="Aksoy S."/>
            <person name="Warren W."/>
            <person name="Wilson R.K."/>
        </authorList>
    </citation>
    <scope>NUCLEOTIDE SEQUENCE [LARGE SCALE GENOMIC DNA]</scope>
    <source>
        <strain evidence="3">IAEA</strain>
    </source>
</reference>
<dbReference type="AlphaFoldDB" id="A0A1A9X2K8"/>
<evidence type="ECO:0000313" key="3">
    <source>
        <dbReference type="Proteomes" id="UP000091820"/>
    </source>
</evidence>
<dbReference type="GO" id="GO:0004333">
    <property type="term" value="F:fumarate hydratase activity"/>
    <property type="evidence" value="ECO:0007669"/>
    <property type="project" value="InterPro"/>
</dbReference>
<dbReference type="GO" id="GO:0006106">
    <property type="term" value="P:fumarate metabolic process"/>
    <property type="evidence" value="ECO:0007669"/>
    <property type="project" value="InterPro"/>
</dbReference>
<dbReference type="GO" id="GO:0006108">
    <property type="term" value="P:malate metabolic process"/>
    <property type="evidence" value="ECO:0007669"/>
    <property type="project" value="TreeGrafter"/>
</dbReference>
<dbReference type="InterPro" id="IPR022761">
    <property type="entry name" value="Fumarate_lyase_N"/>
</dbReference>
<protein>
    <recommendedName>
        <fullName evidence="1">Fumarate lyase N-terminal domain-containing protein</fullName>
    </recommendedName>
</protein>
<dbReference type="InterPro" id="IPR005677">
    <property type="entry name" value="Fum_hydII"/>
</dbReference>
<keyword evidence="3" id="KW-1185">Reference proteome</keyword>
<dbReference type="Proteomes" id="UP000091820">
    <property type="component" value="Unassembled WGS sequence"/>
</dbReference>
<dbReference type="Gene3D" id="1.20.200.10">
    <property type="entry name" value="Fumarase/aspartase (Central domain)"/>
    <property type="match status" value="2"/>
</dbReference>
<sequence>MEAVPLTLSQEFSGYRQHIRNGLARINACLPRVYELALDGTAVGPDLNIPVGLMKMANDIRFLGSGPRCGLSELSFPENEPGSSLMLGEVNLTRCEFLKAFGYLLPFVNDF</sequence>
<dbReference type="PANTHER" id="PTHR11444:SF1">
    <property type="entry name" value="FUMARATE HYDRATASE, MITOCHONDRIAL"/>
    <property type="match status" value="1"/>
</dbReference>
<dbReference type="SUPFAM" id="SSF48557">
    <property type="entry name" value="L-aspartase-like"/>
    <property type="match status" value="1"/>
</dbReference>
<feature type="domain" description="Fumarate lyase N-terminal" evidence="1">
    <location>
        <begin position="51"/>
        <end position="99"/>
    </location>
</feature>
<reference evidence="2" key="2">
    <citation type="submission" date="2020-05" db="UniProtKB">
        <authorList>
            <consortium name="EnsemblMetazoa"/>
        </authorList>
    </citation>
    <scope>IDENTIFICATION</scope>
    <source>
        <strain evidence="2">IAEA</strain>
    </source>
</reference>
<dbReference type="VEuPathDB" id="VectorBase:GBRI042020"/>